<dbReference type="InterPro" id="IPR009612">
    <property type="entry name" value="IcmF-rel"/>
</dbReference>
<dbReference type="PANTHER" id="PTHR36153:SF1">
    <property type="entry name" value="TYPE VI SECRETION SYSTEM COMPONENT TSSM1"/>
    <property type="match status" value="1"/>
</dbReference>
<dbReference type="InterPro" id="IPR053156">
    <property type="entry name" value="T6SS_TssM-like"/>
</dbReference>
<protein>
    <submittedName>
        <fullName evidence="5">Type VI secretion system membrane subunit TssM</fullName>
    </submittedName>
</protein>
<organism evidence="5 6">
    <name type="scientific">Cronobacter malonaticus</name>
    <dbReference type="NCBI Taxonomy" id="413503"/>
    <lineage>
        <taxon>Bacteria</taxon>
        <taxon>Pseudomonadati</taxon>
        <taxon>Pseudomonadota</taxon>
        <taxon>Gammaproteobacteria</taxon>
        <taxon>Enterobacterales</taxon>
        <taxon>Enterobacteriaceae</taxon>
        <taxon>Cronobacter</taxon>
    </lineage>
</organism>
<proteinExistence type="predicted"/>
<feature type="domain" description="IcmF-related" evidence="3">
    <location>
        <begin position="582"/>
        <end position="891"/>
    </location>
</feature>
<evidence type="ECO:0000313" key="5">
    <source>
        <dbReference type="EMBL" id="ROW64877.1"/>
    </source>
</evidence>
<evidence type="ECO:0000259" key="4">
    <source>
        <dbReference type="Pfam" id="PF14331"/>
    </source>
</evidence>
<dbReference type="SUPFAM" id="SSF52540">
    <property type="entry name" value="P-loop containing nucleoside triphosphate hydrolases"/>
    <property type="match status" value="1"/>
</dbReference>
<dbReference type="InterPro" id="IPR010623">
    <property type="entry name" value="IcmF_C"/>
</dbReference>
<keyword evidence="1" id="KW-0472">Membrane</keyword>
<dbReference type="PROSITE" id="PS51257">
    <property type="entry name" value="PROKAR_LIPOPROTEIN"/>
    <property type="match status" value="1"/>
</dbReference>
<dbReference type="InterPro" id="IPR017731">
    <property type="entry name" value="TssM1-like"/>
</dbReference>
<comment type="caution">
    <text evidence="5">The sequence shown here is derived from an EMBL/GenBank/DDBJ whole genome shotgun (WGS) entry which is preliminary data.</text>
</comment>
<gene>
    <name evidence="5" type="primary">icmF</name>
    <name evidence="5" type="ORF">C3E80_01525</name>
</gene>
<feature type="domain" description="Type VI secretion system component TssM1 N-terminal" evidence="4">
    <location>
        <begin position="252"/>
        <end position="530"/>
    </location>
</feature>
<reference evidence="5 6" key="1">
    <citation type="journal article" date="2018" name="Front. Microbiol.">
        <title>An Investigation of an Acute Gastroenteritis Outbreak: Cronobacter sakazakii, a Potential Cause of Food-Borne Illness.</title>
        <authorList>
            <person name="Yong W."/>
            <person name="Guo B."/>
            <person name="Shi X."/>
            <person name="Cheng T."/>
            <person name="Chen M."/>
            <person name="Jiang X."/>
            <person name="Ye Y."/>
            <person name="Wang J."/>
            <person name="Xie G."/>
            <person name="Ding J."/>
        </authorList>
    </citation>
    <scope>NUCLEOTIDE SEQUENCE [LARGE SCALE GENOMIC DNA]</scope>
    <source>
        <strain evidence="5 6">S1</strain>
    </source>
</reference>
<dbReference type="Gene3D" id="3.40.50.300">
    <property type="entry name" value="P-loop containing nucleotide triphosphate hydrolases"/>
    <property type="match status" value="1"/>
</dbReference>
<feature type="domain" description="Type VI secretion system IcmF C-terminal" evidence="2">
    <location>
        <begin position="1137"/>
        <end position="1239"/>
    </location>
</feature>
<evidence type="ECO:0000256" key="1">
    <source>
        <dbReference type="SAM" id="Phobius"/>
    </source>
</evidence>
<accession>A0A423Y4Q1</accession>
<feature type="transmembrane region" description="Helical" evidence="1">
    <location>
        <begin position="51"/>
        <end position="84"/>
    </location>
</feature>
<feature type="transmembrane region" description="Helical" evidence="1">
    <location>
        <begin position="104"/>
        <end position="127"/>
    </location>
</feature>
<dbReference type="EMBL" id="PQJL01000001">
    <property type="protein sequence ID" value="ROW64877.1"/>
    <property type="molecule type" value="Genomic_DNA"/>
</dbReference>
<keyword evidence="1" id="KW-1133">Transmembrane helix</keyword>
<dbReference type="Proteomes" id="UP000285793">
    <property type="component" value="Unassembled WGS sequence"/>
</dbReference>
<sequence length="1261" mass="141687">MAFLNRLFSGRSLKFLLMAAWFLVMACAIGYLGPYIGFGEARPFAPLGARLLFILLALLWLVAIWYGIALCLPGALTVCAVIWVAGPDVLIGERYPLQSVTIRLVVIAVIMTMVVLYAVWRLLIFTLNNPAWVEKLRFRRLASVPEPAISEIARIIRDAQKFSRRIYQQEKSWRCFFSGRHVSDAQPCYLILGPAGVGKTSLLLASGQEFPLPEQLNRTGKENPPTASCECFFANDALFIDTSGKYVSQANESRQEWQALLQAIHKYRPATGINGVLLAFSARDILGLPQTQQLALAATLRARLEELRTTLGACFPVYLIVTKLDELAGFDAWFRHLTAQEREQVWGVTFPWGGTKGHSTPECDIEDELRLLENRLCNAVSIRHQEEYAVADRKKMYAVPQDFRLLAQRLSALVRPVFFASRYDETQFYSTLRGVYFTSSCQPENLTLRNSTTLVQQWRQAAVQTAVESGVCLPEATPEEERPGQDVVWGKRYFLRRLFADIVIKDAGLVRYNLRAQSTWRFRNLVGHIACIALTFFLIRGLLTSYAHNRDYLQVVGQHANRLQSEVHACIKKHDLSLLPGLLNTTRDLAAFPGLVTDDPELAWRYGLYTGGTVSQESDTLYHYFLQRLLFPLVERDAAKALKDALSEGNPAHLFDALKRYLMLTGEERFDLEYLTDSIARLWSESGKITAFEEKTVFIDHLNALFSQPEWRRFGEPRDENLIREARKRLAQTTLTTRLWSRVRDQLEADAPQDLSLDQLAGESSAHIFTLSDEALLARGIPGLYTQEGYHQLVKKKLPLLLTSAFQEDRWVMGNDKGGMINPVMLRNDVLARYLDEYAGYWERLLNEVTLLPVDTAQTAGMAPNIFMLRTLAAANSPLANLVREAVKQTTLTAKGPEITETINLANRSALLSNAKRVNDQVAFQERRLLQERVDNRFAALREFYSGSPLPDAKTGMITSMPGSSFNRVVGLLNDQYTLFVMYDNALQTGDPPALSDAARRLAVESDTWPAPLKNIIAPLLNNSFQKVEGEMATQQQSAIDTGPGELCRRGIEGRYPLSDSDQEISLNQFERFFGTGGTLDTWFQTHLAESVDTTANPWRYKGRTQGEGLGLFEQGAALRSALFQGEDGRKVALDLSVAVVYMDPAITRLQLQFDEATAEYSHGPVMPLFFHWPGGRAANPIRISARPAQKEATSELALDGPWSLLHWVDKASQVRQTGDGKTVLTFFFNKRRVDFEVAGLNWAGRFVPDLLKNFVCPAAA</sequence>
<dbReference type="NCBIfam" id="TIGR03348">
    <property type="entry name" value="VI_IcmF"/>
    <property type="match status" value="1"/>
</dbReference>
<evidence type="ECO:0000313" key="6">
    <source>
        <dbReference type="Proteomes" id="UP000285793"/>
    </source>
</evidence>
<evidence type="ECO:0000259" key="2">
    <source>
        <dbReference type="Pfam" id="PF06744"/>
    </source>
</evidence>
<dbReference type="Pfam" id="PF06744">
    <property type="entry name" value="IcmF_C"/>
    <property type="match status" value="1"/>
</dbReference>
<dbReference type="Pfam" id="PF06761">
    <property type="entry name" value="IcmF-related"/>
    <property type="match status" value="1"/>
</dbReference>
<feature type="transmembrane region" description="Helical" evidence="1">
    <location>
        <begin position="15"/>
        <end position="39"/>
    </location>
</feature>
<keyword evidence="1" id="KW-0812">Transmembrane</keyword>
<evidence type="ECO:0000259" key="3">
    <source>
        <dbReference type="Pfam" id="PF06761"/>
    </source>
</evidence>
<dbReference type="Pfam" id="PF14331">
    <property type="entry name" value="IcmF-related_N"/>
    <property type="match status" value="1"/>
</dbReference>
<dbReference type="PANTHER" id="PTHR36153">
    <property type="entry name" value="INNER MEMBRANE PROTEIN-RELATED"/>
    <property type="match status" value="1"/>
</dbReference>
<name>A0A423Y4Q1_9ENTR</name>
<feature type="transmembrane region" description="Helical" evidence="1">
    <location>
        <begin position="525"/>
        <end position="543"/>
    </location>
</feature>
<dbReference type="InterPro" id="IPR027417">
    <property type="entry name" value="P-loop_NTPase"/>
</dbReference>
<dbReference type="InterPro" id="IPR025743">
    <property type="entry name" value="TssM1_N"/>
</dbReference>
<dbReference type="AlphaFoldDB" id="A0A423Y4Q1"/>